<dbReference type="AlphaFoldDB" id="A0A7W7XZA6"/>
<dbReference type="InterPro" id="IPR012902">
    <property type="entry name" value="N_methyl_site"/>
</dbReference>
<dbReference type="PROSITE" id="PS00409">
    <property type="entry name" value="PROKAR_NTER_METHYL"/>
    <property type="match status" value="1"/>
</dbReference>
<dbReference type="Pfam" id="PF07963">
    <property type="entry name" value="N_methyl"/>
    <property type="match status" value="1"/>
</dbReference>
<feature type="region of interest" description="Disordered" evidence="1">
    <location>
        <begin position="619"/>
        <end position="658"/>
    </location>
</feature>
<name>A0A7W7XZA6_9GAMM</name>
<keyword evidence="3" id="KW-1185">Reference proteome</keyword>
<reference evidence="2 3" key="1">
    <citation type="submission" date="2020-08" db="EMBL/GenBank/DDBJ databases">
        <title>Genomic Encyclopedia of Type Strains, Phase IV (KMG-IV): sequencing the most valuable type-strain genomes for metagenomic binning, comparative biology and taxonomic classification.</title>
        <authorList>
            <person name="Goeker M."/>
        </authorList>
    </citation>
    <scope>NUCLEOTIDE SEQUENCE [LARGE SCALE GENOMIC DNA]</scope>
    <source>
        <strain evidence="2 3">DSM 25897</strain>
    </source>
</reference>
<gene>
    <name evidence="2" type="ORF">HNQ58_001071</name>
</gene>
<evidence type="ECO:0000256" key="1">
    <source>
        <dbReference type="SAM" id="MobiDB-lite"/>
    </source>
</evidence>
<dbReference type="RefSeq" id="WP_183947753.1">
    <property type="nucleotide sequence ID" value="NZ_JACHHX010000005.1"/>
</dbReference>
<protein>
    <submittedName>
        <fullName evidence="2">Tfp pilus assembly protein PilV</fullName>
    </submittedName>
</protein>
<comment type="caution">
    <text evidence="2">The sequence shown here is derived from an EMBL/GenBank/DDBJ whole genome shotgun (WGS) entry which is preliminary data.</text>
</comment>
<proteinExistence type="predicted"/>
<evidence type="ECO:0000313" key="2">
    <source>
        <dbReference type="EMBL" id="MBB5015190.1"/>
    </source>
</evidence>
<organism evidence="2 3">
    <name type="scientific">Rehaibacterium terrae</name>
    <dbReference type="NCBI Taxonomy" id="1341696"/>
    <lineage>
        <taxon>Bacteria</taxon>
        <taxon>Pseudomonadati</taxon>
        <taxon>Pseudomonadota</taxon>
        <taxon>Gammaproteobacteria</taxon>
        <taxon>Lysobacterales</taxon>
        <taxon>Lysobacteraceae</taxon>
        <taxon>Rehaibacterium</taxon>
    </lineage>
</organism>
<feature type="compositionally biased region" description="Polar residues" evidence="1">
    <location>
        <begin position="649"/>
        <end position="658"/>
    </location>
</feature>
<dbReference type="Proteomes" id="UP000519004">
    <property type="component" value="Unassembled WGS sequence"/>
</dbReference>
<dbReference type="EMBL" id="JACHHX010000005">
    <property type="protein sequence ID" value="MBB5015190.1"/>
    <property type="molecule type" value="Genomic_DNA"/>
</dbReference>
<evidence type="ECO:0000313" key="3">
    <source>
        <dbReference type="Proteomes" id="UP000519004"/>
    </source>
</evidence>
<accession>A0A7W7XZA6</accession>
<sequence>MRRIAASMGSRERGLTLIEAMIAVVILATGLLALAALQSAIIRNSADAKVRSVMMAYAQGELDRLRLAGAATLANSTKNSATIADPNDPLRLAVAAAGLASAQQTVTVTQFVYNQATGVFEQSGAAPGDRPYFKRVDMQLAWTDATGGARNLQLSTAMSVLALGSSPVLVDRQPSEDSSQQPVIRRPSPVTEGMIPIALGDGQETAATNPRPQLVGRDRDTLVADTRFEVLTYDPNDNLGDARFARINKRIETALVGCTCQTGLGGFPTGGNSPNVNVILRERAFRPTYWDGTSYTSPKPAGTPVSSPSLSVQQSELCNECCRDHRDQVGVDGAKFNPWSATHDHYDAEGNRVASGTYVEACRLIRVDGLWRVAPDPRLDDLSLVATRTYPETTGSGVPPADNNRATAPQLSEYGKNAYLNFAYQAVKALFFDRSTFDRESAQADSGLNQPDYIPIKAGDRRWLHARGLLRDYLEPPALARLDKAKESCTAADDTGRAQCVLPFSPMATVNVTELAVWSGTSGSSTGLVPPLGLESNYALASMRRYPSALALVSPISPFDGDGPLVDEQLFLLSAGTVPSSSSWLQVASPTRVLFGDPNNPSRGFATMPGGHRFTVNWSGVPRATNNNKSDDPSVEVGRDSSAPCDPSQARNTSNPYSCRSATTSAVELVMGGYNYLRTASGNINNPCPGAANNDKIGQGQAKCVAYTLTGLQVDGALVSPLMVTQVGAAPGTPGEKILVTLPSIRSSPLESSVTISFSESERNATAVCQGSTFTGWSCD</sequence>